<organism evidence="1 2">
    <name type="scientific">Caligus rogercresseyi</name>
    <name type="common">Sea louse</name>
    <dbReference type="NCBI Taxonomy" id="217165"/>
    <lineage>
        <taxon>Eukaryota</taxon>
        <taxon>Metazoa</taxon>
        <taxon>Ecdysozoa</taxon>
        <taxon>Arthropoda</taxon>
        <taxon>Crustacea</taxon>
        <taxon>Multicrustacea</taxon>
        <taxon>Hexanauplia</taxon>
        <taxon>Copepoda</taxon>
        <taxon>Siphonostomatoida</taxon>
        <taxon>Caligidae</taxon>
        <taxon>Caligus</taxon>
    </lineage>
</organism>
<evidence type="ECO:0000313" key="2">
    <source>
        <dbReference type="Proteomes" id="UP000595437"/>
    </source>
</evidence>
<evidence type="ECO:0000313" key="1">
    <source>
        <dbReference type="EMBL" id="QQP39255.1"/>
    </source>
</evidence>
<reference evidence="2" key="1">
    <citation type="submission" date="2021-01" db="EMBL/GenBank/DDBJ databases">
        <title>Caligus Genome Assembly.</title>
        <authorList>
            <person name="Gallardo-Escarate C."/>
        </authorList>
    </citation>
    <scope>NUCLEOTIDE SEQUENCE [LARGE SCALE GENOMIC DNA]</scope>
</reference>
<sequence>MQFYQTKKNQKKKTDDITDNSDAYFRIHSLGTGPVKKAQKYLCPKRSPDIVQIPIVVSLTALALPITHLSKQSSLPELGRTTASEGDITDLTKKITINENLLPGVLQPDGTRCVQKVVNVQETVYDRGLDCHHKLSKKCHLTYITDYHSAPENKCETTFTKNCHISFKPVVSSRFKVKKCYTPFEKECGDNIEGPEVCTTQYENHCETKFKTYDLEQDEPNCKLVEELRCQNEPVELLNLPHREGKPGYAVKERCEKWPVQKCDLQTKNVQKIHPETVCKKIPRKVCAPSNCQVFPGAEICNEETRTLVQNIPEEECDLEPQEHCKTESTLVPRLVPKKNCFKVPKEVCVNTKTNPRKITKPIVKNWCYDPSDLKRHADDI</sequence>
<name>A0A7T8GXH3_CALRO</name>
<keyword evidence="2" id="KW-1185">Reference proteome</keyword>
<proteinExistence type="predicted"/>
<dbReference type="Proteomes" id="UP000595437">
    <property type="component" value="Chromosome 14"/>
</dbReference>
<dbReference type="OrthoDB" id="6364333at2759"/>
<dbReference type="EMBL" id="CP045903">
    <property type="protein sequence ID" value="QQP39255.1"/>
    <property type="molecule type" value="Genomic_DNA"/>
</dbReference>
<protein>
    <submittedName>
        <fullName evidence="1">Uncharacterized protein</fullName>
    </submittedName>
</protein>
<dbReference type="AlphaFoldDB" id="A0A7T8GXH3"/>
<gene>
    <name evidence="1" type="ORF">FKW44_020079</name>
</gene>
<accession>A0A7T8GXH3</accession>